<evidence type="ECO:0000256" key="6">
    <source>
        <dbReference type="ARBA" id="ARBA00023136"/>
    </source>
</evidence>
<evidence type="ECO:0000256" key="3">
    <source>
        <dbReference type="ARBA" id="ARBA00022692"/>
    </source>
</evidence>
<keyword evidence="6 9" id="KW-0472">Membrane</keyword>
<dbReference type="GO" id="GO:0008076">
    <property type="term" value="C:voltage-gated potassium channel complex"/>
    <property type="evidence" value="ECO:0007669"/>
    <property type="project" value="TreeGrafter"/>
</dbReference>
<evidence type="ECO:0000313" key="11">
    <source>
        <dbReference type="Proteomes" id="UP000261640"/>
    </source>
</evidence>
<evidence type="ECO:0000256" key="4">
    <source>
        <dbReference type="ARBA" id="ARBA00022989"/>
    </source>
</evidence>
<keyword evidence="5" id="KW-0406">Ion transport</keyword>
<evidence type="ECO:0000256" key="7">
    <source>
        <dbReference type="ARBA" id="ARBA00023180"/>
    </source>
</evidence>
<dbReference type="Proteomes" id="UP000261640">
    <property type="component" value="Unplaced"/>
</dbReference>
<evidence type="ECO:0000256" key="2">
    <source>
        <dbReference type="ARBA" id="ARBA00022448"/>
    </source>
</evidence>
<protein>
    <submittedName>
        <fullName evidence="10">Potassium calcium-activated channel subfamily M regulatory beta subunit 3</fullName>
    </submittedName>
</protein>
<comment type="subcellular location">
    <subcellularLocation>
        <location evidence="1">Membrane</location>
        <topology evidence="1">Multi-pass membrane protein</topology>
    </subcellularLocation>
</comment>
<evidence type="ECO:0000256" key="8">
    <source>
        <dbReference type="ARBA" id="ARBA00023303"/>
    </source>
</evidence>
<dbReference type="PANTHER" id="PTHR10258:SF4">
    <property type="entry name" value="CALCIUM-ACTIVATED POTASSIUM CHANNEL SUBUNIT BETA-3"/>
    <property type="match status" value="1"/>
</dbReference>
<reference evidence="10" key="1">
    <citation type="submission" date="2025-08" db="UniProtKB">
        <authorList>
            <consortium name="Ensembl"/>
        </authorList>
    </citation>
    <scope>IDENTIFICATION</scope>
</reference>
<dbReference type="Ensembl" id="ENSMAMT00000003782.2">
    <property type="protein sequence ID" value="ENSMAMP00000003697.2"/>
    <property type="gene ID" value="ENSMAMG00000002512.2"/>
</dbReference>
<keyword evidence="4 9" id="KW-1133">Transmembrane helix</keyword>
<keyword evidence="8" id="KW-0407">Ion channel</keyword>
<dbReference type="GO" id="GO:0015269">
    <property type="term" value="F:calcium-activated potassium channel activity"/>
    <property type="evidence" value="ECO:0007669"/>
    <property type="project" value="InterPro"/>
</dbReference>
<dbReference type="GO" id="GO:0015459">
    <property type="term" value="F:potassium channel regulator activity"/>
    <property type="evidence" value="ECO:0007669"/>
    <property type="project" value="TreeGrafter"/>
</dbReference>
<dbReference type="STRING" id="205130.ENSMAMP00000003697"/>
<keyword evidence="3 9" id="KW-0812">Transmembrane</keyword>
<evidence type="ECO:0000256" key="1">
    <source>
        <dbReference type="ARBA" id="ARBA00004141"/>
    </source>
</evidence>
<sequence>MDGHGEQRARTQMPASSLGEDRAILLGFAMIAFSGLMFFGPGLVTLNLSWLFFTSNWEKEEAGCVLMQADILKDWVDCRGVSIVPCLRVTVNLTGFNQSAFLHFDEESVLLTSECFYIPKCQMDRTNLQAEAQRLKMTLDTQMGSSSSCFTDRMRHPKDVILNRKYTLRKALLALLWPCVMLGGGALLVAFVKLTQSESTEAKFKKRKAFT</sequence>
<proteinExistence type="predicted"/>
<feature type="transmembrane region" description="Helical" evidence="9">
    <location>
        <begin position="171"/>
        <end position="192"/>
    </location>
</feature>
<dbReference type="Pfam" id="PF03185">
    <property type="entry name" value="CaKB"/>
    <property type="match status" value="1"/>
</dbReference>
<evidence type="ECO:0000256" key="9">
    <source>
        <dbReference type="SAM" id="Phobius"/>
    </source>
</evidence>
<dbReference type="GO" id="GO:0005513">
    <property type="term" value="P:detection of calcium ion"/>
    <property type="evidence" value="ECO:0007669"/>
    <property type="project" value="TreeGrafter"/>
</dbReference>
<dbReference type="GeneTree" id="ENSGT00950000183039"/>
<dbReference type="PANTHER" id="PTHR10258">
    <property type="entry name" value="CALCIUM-ACTIVATED POTASSIUM CHANNEL SUBUNIT BETA"/>
    <property type="match status" value="1"/>
</dbReference>
<name>A0A3Q3KQH1_9TELE</name>
<reference evidence="10" key="2">
    <citation type="submission" date="2025-09" db="UniProtKB">
        <authorList>
            <consortium name="Ensembl"/>
        </authorList>
    </citation>
    <scope>IDENTIFICATION</scope>
</reference>
<dbReference type="InterPro" id="IPR003930">
    <property type="entry name" value="K_chnl_Ca-activ_BK_bsu"/>
</dbReference>
<accession>A0A3Q3KQH1</accession>
<evidence type="ECO:0000256" key="5">
    <source>
        <dbReference type="ARBA" id="ARBA00023065"/>
    </source>
</evidence>
<organism evidence="10 11">
    <name type="scientific">Mastacembelus armatus</name>
    <name type="common">zig-zag eel</name>
    <dbReference type="NCBI Taxonomy" id="205130"/>
    <lineage>
        <taxon>Eukaryota</taxon>
        <taxon>Metazoa</taxon>
        <taxon>Chordata</taxon>
        <taxon>Craniata</taxon>
        <taxon>Vertebrata</taxon>
        <taxon>Euteleostomi</taxon>
        <taxon>Actinopterygii</taxon>
        <taxon>Neopterygii</taxon>
        <taxon>Teleostei</taxon>
        <taxon>Neoteleostei</taxon>
        <taxon>Acanthomorphata</taxon>
        <taxon>Anabantaria</taxon>
        <taxon>Synbranchiformes</taxon>
        <taxon>Mastacembelidae</taxon>
        <taxon>Mastacembelus</taxon>
    </lineage>
</organism>
<keyword evidence="11" id="KW-1185">Reference proteome</keyword>
<keyword evidence="2" id="KW-0813">Transport</keyword>
<evidence type="ECO:0000313" key="10">
    <source>
        <dbReference type="Ensembl" id="ENSMAMP00000003697.2"/>
    </source>
</evidence>
<keyword evidence="7" id="KW-0325">Glycoprotein</keyword>
<dbReference type="AlphaFoldDB" id="A0A3Q3KQH1"/>
<feature type="transmembrane region" description="Helical" evidence="9">
    <location>
        <begin position="23"/>
        <end position="53"/>
    </location>
</feature>